<dbReference type="Proteomes" id="UP001595533">
    <property type="component" value="Unassembled WGS sequence"/>
</dbReference>
<sequence length="365" mass="40177">MTVRFFNFAAESQDYMAAVRQAIDDTISSGQFILGPKLQAFETAFAEYIGVNHCLGVSNGLDAIRLILKALQIDEHAEVIVPAHTFIASWLPVSDLGAKIIPVEPDDQDYNINPAALEQAITERTKAIMVVHLYGAPANMSAIRAVADRHQLPVIEDAAQAQGAKCEGAMAGSMGLAGAFSFYPTKNLGALGDAGAITTNDQALYSRLLKLRNYGSVVKYQHDMPGLNCRLDEIQAAVLLEKLTYLESKNQQRNQIAGQFLQNIKNPLLRLPQQVSGHVWHQFVVRVTDRQAFMNHLQNQGVESMIHYPVPPHLSGAYQKEYGDSHLPLTEQICQQVVSLPIYPGLSEQEIQQVIAACNSFQEPL</sequence>
<organism evidence="4 5">
    <name type="scientific">Marinicella sediminis</name>
    <dbReference type="NCBI Taxonomy" id="1792834"/>
    <lineage>
        <taxon>Bacteria</taxon>
        <taxon>Pseudomonadati</taxon>
        <taxon>Pseudomonadota</taxon>
        <taxon>Gammaproteobacteria</taxon>
        <taxon>Lysobacterales</taxon>
        <taxon>Marinicellaceae</taxon>
        <taxon>Marinicella</taxon>
    </lineage>
</organism>
<protein>
    <submittedName>
        <fullName evidence="4">DegT/DnrJ/EryC1/StrS family aminotransferase</fullName>
    </submittedName>
</protein>
<keyword evidence="4" id="KW-0808">Transferase</keyword>
<dbReference type="InterPro" id="IPR015421">
    <property type="entry name" value="PyrdxlP-dep_Trfase_major"/>
</dbReference>
<dbReference type="PANTHER" id="PTHR30244:SF36">
    <property type="entry name" value="3-OXO-GLUCOSE-6-PHOSPHATE:GLUTAMATE AMINOTRANSFERASE"/>
    <property type="match status" value="1"/>
</dbReference>
<dbReference type="PIRSF" id="PIRSF000390">
    <property type="entry name" value="PLP_StrS"/>
    <property type="match status" value="1"/>
</dbReference>
<comment type="similarity">
    <text evidence="2 3">Belongs to the DegT/DnrJ/EryC1 family.</text>
</comment>
<dbReference type="InterPro" id="IPR015424">
    <property type="entry name" value="PyrdxlP-dep_Trfase"/>
</dbReference>
<proteinExistence type="inferred from homology"/>
<dbReference type="CDD" id="cd00616">
    <property type="entry name" value="AHBA_syn"/>
    <property type="match status" value="1"/>
</dbReference>
<comment type="caution">
    <text evidence="4">The sequence shown here is derived from an EMBL/GenBank/DDBJ whole genome shotgun (WGS) entry which is preliminary data.</text>
</comment>
<evidence type="ECO:0000313" key="5">
    <source>
        <dbReference type="Proteomes" id="UP001595533"/>
    </source>
</evidence>
<dbReference type="InterPro" id="IPR015422">
    <property type="entry name" value="PyrdxlP-dep_Trfase_small"/>
</dbReference>
<evidence type="ECO:0000256" key="3">
    <source>
        <dbReference type="RuleBase" id="RU004508"/>
    </source>
</evidence>
<accession>A0ABV7JED5</accession>
<evidence type="ECO:0000256" key="2">
    <source>
        <dbReference type="ARBA" id="ARBA00037999"/>
    </source>
</evidence>
<dbReference type="GO" id="GO:0008483">
    <property type="term" value="F:transaminase activity"/>
    <property type="evidence" value="ECO:0007669"/>
    <property type="project" value="UniProtKB-KW"/>
</dbReference>
<gene>
    <name evidence="4" type="ORF">ACFODZ_12385</name>
</gene>
<reference evidence="5" key="1">
    <citation type="journal article" date="2019" name="Int. J. Syst. Evol. Microbiol.">
        <title>The Global Catalogue of Microorganisms (GCM) 10K type strain sequencing project: providing services to taxonomists for standard genome sequencing and annotation.</title>
        <authorList>
            <consortium name="The Broad Institute Genomics Platform"/>
            <consortium name="The Broad Institute Genome Sequencing Center for Infectious Disease"/>
            <person name="Wu L."/>
            <person name="Ma J."/>
        </authorList>
    </citation>
    <scope>NUCLEOTIDE SEQUENCE [LARGE SCALE GENOMIC DNA]</scope>
    <source>
        <strain evidence="5">KCTC 42953</strain>
    </source>
</reference>
<evidence type="ECO:0000313" key="4">
    <source>
        <dbReference type="EMBL" id="MFC3195041.1"/>
    </source>
</evidence>
<dbReference type="Pfam" id="PF01041">
    <property type="entry name" value="DegT_DnrJ_EryC1"/>
    <property type="match status" value="1"/>
</dbReference>
<evidence type="ECO:0000256" key="1">
    <source>
        <dbReference type="ARBA" id="ARBA00022898"/>
    </source>
</evidence>
<dbReference type="PANTHER" id="PTHR30244">
    <property type="entry name" value="TRANSAMINASE"/>
    <property type="match status" value="1"/>
</dbReference>
<keyword evidence="4" id="KW-0032">Aminotransferase</keyword>
<keyword evidence="5" id="KW-1185">Reference proteome</keyword>
<dbReference type="EMBL" id="JBHRTS010000006">
    <property type="protein sequence ID" value="MFC3195041.1"/>
    <property type="molecule type" value="Genomic_DNA"/>
</dbReference>
<dbReference type="Gene3D" id="3.90.1150.10">
    <property type="entry name" value="Aspartate Aminotransferase, domain 1"/>
    <property type="match status" value="1"/>
</dbReference>
<dbReference type="SUPFAM" id="SSF53383">
    <property type="entry name" value="PLP-dependent transferases"/>
    <property type="match status" value="1"/>
</dbReference>
<dbReference type="RefSeq" id="WP_077411994.1">
    <property type="nucleotide sequence ID" value="NZ_JBHRTS010000006.1"/>
</dbReference>
<name>A0ABV7JED5_9GAMM</name>
<dbReference type="InterPro" id="IPR000653">
    <property type="entry name" value="DegT/StrS_aminotransferase"/>
</dbReference>
<dbReference type="Gene3D" id="3.40.640.10">
    <property type="entry name" value="Type I PLP-dependent aspartate aminotransferase-like (Major domain)"/>
    <property type="match status" value="1"/>
</dbReference>
<keyword evidence="1 3" id="KW-0663">Pyridoxal phosphate</keyword>